<reference evidence="5" key="1">
    <citation type="journal article" date="2019" name="Int. J. Syst. Evol. Microbiol.">
        <title>The Global Catalogue of Microorganisms (GCM) 10K type strain sequencing project: providing services to taxonomists for standard genome sequencing and annotation.</title>
        <authorList>
            <consortium name="The Broad Institute Genomics Platform"/>
            <consortium name="The Broad Institute Genome Sequencing Center for Infectious Disease"/>
            <person name="Wu L."/>
            <person name="Ma J."/>
        </authorList>
    </citation>
    <scope>NUCLEOTIDE SEQUENCE [LARGE SCALE GENOMIC DNA]</scope>
    <source>
        <strain evidence="5">TBRC 5832</strain>
    </source>
</reference>
<evidence type="ECO:0000256" key="2">
    <source>
        <dbReference type="ARBA" id="ARBA00022840"/>
    </source>
</evidence>
<evidence type="ECO:0000313" key="5">
    <source>
        <dbReference type="Proteomes" id="UP001595867"/>
    </source>
</evidence>
<dbReference type="RefSeq" id="WP_378067192.1">
    <property type="nucleotide sequence ID" value="NZ_JBHSBL010000015.1"/>
</dbReference>
<protein>
    <submittedName>
        <fullName evidence="4">AAA family ATPase</fullName>
    </submittedName>
</protein>
<dbReference type="PROSITE" id="PS50043">
    <property type="entry name" value="HTH_LUXR_2"/>
    <property type="match status" value="1"/>
</dbReference>
<dbReference type="Pfam" id="PF13191">
    <property type="entry name" value="AAA_16"/>
    <property type="match status" value="1"/>
</dbReference>
<organism evidence="4 5">
    <name type="scientific">Actinoplanes subglobosus</name>
    <dbReference type="NCBI Taxonomy" id="1547892"/>
    <lineage>
        <taxon>Bacteria</taxon>
        <taxon>Bacillati</taxon>
        <taxon>Actinomycetota</taxon>
        <taxon>Actinomycetes</taxon>
        <taxon>Micromonosporales</taxon>
        <taxon>Micromonosporaceae</taxon>
        <taxon>Actinoplanes</taxon>
    </lineage>
</organism>
<dbReference type="Pfam" id="PF00196">
    <property type="entry name" value="GerE"/>
    <property type="match status" value="1"/>
</dbReference>
<dbReference type="Gene3D" id="3.40.50.300">
    <property type="entry name" value="P-loop containing nucleotide triphosphate hydrolases"/>
    <property type="match status" value="1"/>
</dbReference>
<dbReference type="InterPro" id="IPR016032">
    <property type="entry name" value="Sig_transdc_resp-reg_C-effctor"/>
</dbReference>
<accession>A0ABV8ISJ3</accession>
<keyword evidence="1" id="KW-0547">Nucleotide-binding</keyword>
<dbReference type="PRINTS" id="PR00038">
    <property type="entry name" value="HTHLUXR"/>
</dbReference>
<dbReference type="Gene3D" id="1.25.40.10">
    <property type="entry name" value="Tetratricopeptide repeat domain"/>
    <property type="match status" value="1"/>
</dbReference>
<keyword evidence="2" id="KW-0067">ATP-binding</keyword>
<comment type="caution">
    <text evidence="4">The sequence shown here is derived from an EMBL/GenBank/DDBJ whole genome shotgun (WGS) entry which is preliminary data.</text>
</comment>
<evidence type="ECO:0000259" key="3">
    <source>
        <dbReference type="PROSITE" id="PS50043"/>
    </source>
</evidence>
<name>A0ABV8ISJ3_9ACTN</name>
<keyword evidence="5" id="KW-1185">Reference proteome</keyword>
<evidence type="ECO:0000313" key="4">
    <source>
        <dbReference type="EMBL" id="MFC4066221.1"/>
    </source>
</evidence>
<dbReference type="InterPro" id="IPR027417">
    <property type="entry name" value="P-loop_NTPase"/>
</dbReference>
<dbReference type="Proteomes" id="UP001595867">
    <property type="component" value="Unassembled WGS sequence"/>
</dbReference>
<dbReference type="SUPFAM" id="SSF46894">
    <property type="entry name" value="C-terminal effector domain of the bipartite response regulators"/>
    <property type="match status" value="1"/>
</dbReference>
<evidence type="ECO:0000256" key="1">
    <source>
        <dbReference type="ARBA" id="ARBA00022741"/>
    </source>
</evidence>
<dbReference type="EMBL" id="JBHSBL010000015">
    <property type="protein sequence ID" value="MFC4066221.1"/>
    <property type="molecule type" value="Genomic_DNA"/>
</dbReference>
<dbReference type="InterPro" id="IPR000792">
    <property type="entry name" value="Tscrpt_reg_LuxR_C"/>
</dbReference>
<sequence length="901" mass="96826">MIPFIGRVDEQRVLNGLVAGVREGHSGTLVLVGEAGTGKTTLLDRAVEDREDIRVVRISGVESERVLGFAALHRLLRPWLSAVDTLPPPQRDALHTAFGRLAGVTADRYLVSMAALTLLAEAATPQPLLCVIDDAHWLDRESAEVLAFVARRLHAESIGLLFATRPYGTTAVDGLPVLTVPGLPGDDAGTLLAAGTTGHLDGTVAAAIVAGTGGNPLALVELAQNLTAEQLTGIAPLPDPLPVGALLENHFLRQVRSLPEQTQTLLLILSATPPGDQVLLWRAAGHLGVAADRADPALAAGVLTAGLDFRHPLIRSAVYRGADPAARRRVHAALAAVCDPVLDVDRRAWHRAEATIGLDEQVATELVEAADRASVRGGHAARAAFLSRAADLSPDPRTQAARLVAAARAHLVLGDPGAAHEMLERAERGLDEPVLRAVARQTRATVEMYSDRFARTPATLLEAARSIAGLDDSLARKMMFEALQAVLFTDHRVTAVPLPELSRQVLTSPIGLPENPTCSDLFLYGYANRVAVGYRPAVPLLRAALTALASDDNVEREVLPLAVVSRYAADELWDDEAGRQAWKRLEARDRATGALGTLQTTIMVGAVWELRAGRFAAAGALHDELTELAAVVGHAHRMGIQRIEWLAWTGREEQIRAVAAEPGIGFDDHVQGCVAVLEIALGRYQEALACLLPWVDRDWPGAAVRSLHEIVEAGVRGGDHRAAKAALARLEERVPVSDTPWGWGLLARCRALMADDSHAEPLYREAIEQLGRTQVATELARAHLLYGEWLRRCRRRGDARVELRTAYDMFSRMGAEAFAERARVELAATGENPLRIGDRAGQGLLTAQERQVASLAAGGATNSEIAARLFLSTSTVEYHLTKVFRKLGITSRRRLAQALGG</sequence>
<dbReference type="PANTHER" id="PTHR16305">
    <property type="entry name" value="TESTICULAR SOLUBLE ADENYLYL CYCLASE"/>
    <property type="match status" value="1"/>
</dbReference>
<dbReference type="InterPro" id="IPR041664">
    <property type="entry name" value="AAA_16"/>
</dbReference>
<proteinExistence type="predicted"/>
<dbReference type="Gene3D" id="1.10.10.10">
    <property type="entry name" value="Winged helix-like DNA-binding domain superfamily/Winged helix DNA-binding domain"/>
    <property type="match status" value="1"/>
</dbReference>
<dbReference type="CDD" id="cd06170">
    <property type="entry name" value="LuxR_C_like"/>
    <property type="match status" value="1"/>
</dbReference>
<dbReference type="SUPFAM" id="SSF52540">
    <property type="entry name" value="P-loop containing nucleoside triphosphate hydrolases"/>
    <property type="match status" value="1"/>
</dbReference>
<dbReference type="SMART" id="SM00421">
    <property type="entry name" value="HTH_LUXR"/>
    <property type="match status" value="1"/>
</dbReference>
<dbReference type="InterPro" id="IPR011990">
    <property type="entry name" value="TPR-like_helical_dom_sf"/>
</dbReference>
<dbReference type="PANTHER" id="PTHR16305:SF35">
    <property type="entry name" value="TRANSCRIPTIONAL ACTIVATOR DOMAIN"/>
    <property type="match status" value="1"/>
</dbReference>
<gene>
    <name evidence="4" type="ORF">ACFO0C_14900</name>
</gene>
<feature type="domain" description="HTH luxR-type" evidence="3">
    <location>
        <begin position="838"/>
        <end position="901"/>
    </location>
</feature>
<dbReference type="InterPro" id="IPR036388">
    <property type="entry name" value="WH-like_DNA-bd_sf"/>
</dbReference>